<dbReference type="HOGENOM" id="CLU_136060_2_0_6"/>
<dbReference type="Proteomes" id="UP000000238">
    <property type="component" value="Chromosome"/>
</dbReference>
<organism evidence="2 3">
    <name type="scientific">Hahella chejuensis (strain KCTC 2396)</name>
    <dbReference type="NCBI Taxonomy" id="349521"/>
    <lineage>
        <taxon>Bacteria</taxon>
        <taxon>Pseudomonadati</taxon>
        <taxon>Pseudomonadota</taxon>
        <taxon>Gammaproteobacteria</taxon>
        <taxon>Oceanospirillales</taxon>
        <taxon>Hahellaceae</taxon>
        <taxon>Hahella</taxon>
    </lineage>
</organism>
<dbReference type="eggNOG" id="COG3631">
    <property type="taxonomic scope" value="Bacteria"/>
</dbReference>
<dbReference type="OrthoDB" id="117872at2"/>
<dbReference type="Gene3D" id="3.10.450.50">
    <property type="match status" value="1"/>
</dbReference>
<feature type="domain" description="SnoaL-like" evidence="1">
    <location>
        <begin position="8"/>
        <end position="102"/>
    </location>
</feature>
<reference evidence="2 3" key="1">
    <citation type="journal article" date="2005" name="Nucleic Acids Res.">
        <title>Genomic blueprint of Hahella chejuensis, a marine microbe producing an algicidal agent.</title>
        <authorList>
            <person name="Jeong H."/>
            <person name="Yim J.H."/>
            <person name="Lee C."/>
            <person name="Choi S.-H."/>
            <person name="Park Y.K."/>
            <person name="Yoon S.H."/>
            <person name="Hur C.-G."/>
            <person name="Kang H.-Y."/>
            <person name="Kim D."/>
            <person name="Lee H.H."/>
            <person name="Park K.H."/>
            <person name="Park S.-H."/>
            <person name="Park H.-S."/>
            <person name="Lee H.K."/>
            <person name="Oh T.K."/>
            <person name="Kim J.F."/>
        </authorList>
    </citation>
    <scope>NUCLEOTIDE SEQUENCE [LARGE SCALE GENOMIC DNA]</scope>
    <source>
        <strain evidence="2 3">KCTC 2396</strain>
    </source>
</reference>
<evidence type="ECO:0000313" key="3">
    <source>
        <dbReference type="Proteomes" id="UP000000238"/>
    </source>
</evidence>
<name>Q2SNF8_HAHCH</name>
<dbReference type="InterPro" id="IPR032710">
    <property type="entry name" value="NTF2-like_dom_sf"/>
</dbReference>
<protein>
    <recommendedName>
        <fullName evidence="1">SnoaL-like domain-containing protein</fullName>
    </recommendedName>
</protein>
<accession>Q2SNF8</accession>
<dbReference type="KEGG" id="hch:HCH_00926"/>
<sequence>MEPKSTLERYWQLMQTNDFHKASEMLSEDYVCHWPQSGEVIRGRENFVLINAHYPAQGKWRFSLNHILCEGEQVVTDVSVTDGVIKGRALTFSTVRDGLIAKQVEYWPDDFAPQEWRKEWVDIDD</sequence>
<gene>
    <name evidence="2" type="ordered locus">HCH_00926</name>
</gene>
<evidence type="ECO:0000259" key="1">
    <source>
        <dbReference type="Pfam" id="PF12680"/>
    </source>
</evidence>
<keyword evidence="3" id="KW-1185">Reference proteome</keyword>
<evidence type="ECO:0000313" key="2">
    <source>
        <dbReference type="EMBL" id="ABC27816.1"/>
    </source>
</evidence>
<proteinExistence type="predicted"/>
<dbReference type="Pfam" id="PF12680">
    <property type="entry name" value="SnoaL_2"/>
    <property type="match status" value="1"/>
</dbReference>
<dbReference type="EMBL" id="CP000155">
    <property type="protein sequence ID" value="ABC27816.1"/>
    <property type="molecule type" value="Genomic_DNA"/>
</dbReference>
<dbReference type="SUPFAM" id="SSF54427">
    <property type="entry name" value="NTF2-like"/>
    <property type="match status" value="1"/>
</dbReference>
<dbReference type="STRING" id="349521.HCH_00926"/>
<dbReference type="AlphaFoldDB" id="Q2SNF8"/>
<dbReference type="InterPro" id="IPR037401">
    <property type="entry name" value="SnoaL-like"/>
</dbReference>
<dbReference type="RefSeq" id="WP_011394891.1">
    <property type="nucleotide sequence ID" value="NC_007645.1"/>
</dbReference>